<evidence type="ECO:0000256" key="1">
    <source>
        <dbReference type="ARBA" id="ARBA00022454"/>
    </source>
</evidence>
<dbReference type="Proteomes" id="UP001165063">
    <property type="component" value="Unassembled WGS sequence"/>
</dbReference>
<keyword evidence="8 9" id="KW-0137">Centromere</keyword>
<comment type="subcellular location">
    <subcellularLocation>
        <location evidence="9">Nucleus</location>
    </subcellularLocation>
    <subcellularLocation>
        <location evidence="9">Chromosome</location>
        <location evidence="9">Centromere</location>
        <location evidence="9">Kinetochore</location>
    </subcellularLocation>
</comment>
<dbReference type="InterPro" id="IPR038066">
    <property type="entry name" value="Spc24_Fungi_globular_sf"/>
</dbReference>
<protein>
    <recommendedName>
        <fullName evidence="9">Kinetochore protein Spc24</fullName>
    </recommendedName>
</protein>
<evidence type="ECO:0000256" key="6">
    <source>
        <dbReference type="ARBA" id="ARBA00023242"/>
    </source>
</evidence>
<evidence type="ECO:0000256" key="8">
    <source>
        <dbReference type="ARBA" id="ARBA00023328"/>
    </source>
</evidence>
<keyword evidence="7 9" id="KW-0131">Cell cycle</keyword>
<dbReference type="AlphaFoldDB" id="A0A9W7DG48"/>
<comment type="caution">
    <text evidence="10">The sequence shown here is derived from an EMBL/GenBank/DDBJ whole genome shotgun (WGS) entry which is preliminary data.</text>
</comment>
<evidence type="ECO:0000256" key="5">
    <source>
        <dbReference type="ARBA" id="ARBA00023054"/>
    </source>
</evidence>
<comment type="subunit">
    <text evidence="9">Component of the NDC80 complex.</text>
</comment>
<evidence type="ECO:0000256" key="4">
    <source>
        <dbReference type="ARBA" id="ARBA00022838"/>
    </source>
</evidence>
<dbReference type="GO" id="GO:0051301">
    <property type="term" value="P:cell division"/>
    <property type="evidence" value="ECO:0007669"/>
    <property type="project" value="UniProtKB-UniRule"/>
</dbReference>
<dbReference type="EMBL" id="BSXU01002268">
    <property type="protein sequence ID" value="GMG35929.1"/>
    <property type="molecule type" value="Genomic_DNA"/>
</dbReference>
<comment type="similarity">
    <text evidence="9">Belongs to the SPC24 family.</text>
</comment>
<evidence type="ECO:0000256" key="7">
    <source>
        <dbReference type="ARBA" id="ARBA00023306"/>
    </source>
</evidence>
<keyword evidence="6 9" id="KW-0539">Nucleus</keyword>
<sequence>MLDNRYRDGEYEEGDNGERAKMLKAKLYQISGVKINLEKREVLVLNKKKATSSVLKLEEEYSDYFITNFIWENL</sequence>
<keyword evidence="2 9" id="KW-0132">Cell division</keyword>
<dbReference type="CDD" id="cd11565">
    <property type="entry name" value="RWD_Spc24"/>
    <property type="match status" value="1"/>
</dbReference>
<accession>A0A9W7DG48</accession>
<dbReference type="Gene3D" id="3.30.160.430">
    <property type="match status" value="1"/>
</dbReference>
<name>A0A9W7DG48_AMBMO</name>
<proteinExistence type="inferred from homology"/>
<gene>
    <name evidence="10" type="ORF">Amon01_000459800</name>
</gene>
<evidence type="ECO:0000256" key="9">
    <source>
        <dbReference type="RuleBase" id="RU368011"/>
    </source>
</evidence>
<evidence type="ECO:0000313" key="11">
    <source>
        <dbReference type="Proteomes" id="UP001165063"/>
    </source>
</evidence>
<evidence type="ECO:0000313" key="10">
    <source>
        <dbReference type="EMBL" id="GMG35929.1"/>
    </source>
</evidence>
<dbReference type="GO" id="GO:0000776">
    <property type="term" value="C:kinetochore"/>
    <property type="evidence" value="ECO:0007669"/>
    <property type="project" value="UniProtKB-KW"/>
</dbReference>
<dbReference type="InterPro" id="IPR013252">
    <property type="entry name" value="Ndc80_Spc24"/>
</dbReference>
<organism evidence="10 11">
    <name type="scientific">Ambrosiozyma monospora</name>
    <name type="common">Yeast</name>
    <name type="synonym">Endomycopsis monosporus</name>
    <dbReference type="NCBI Taxonomy" id="43982"/>
    <lineage>
        <taxon>Eukaryota</taxon>
        <taxon>Fungi</taxon>
        <taxon>Dikarya</taxon>
        <taxon>Ascomycota</taxon>
        <taxon>Saccharomycotina</taxon>
        <taxon>Pichiomycetes</taxon>
        <taxon>Pichiales</taxon>
        <taxon>Pichiaceae</taxon>
        <taxon>Ambrosiozyma</taxon>
    </lineage>
</organism>
<dbReference type="SUPFAM" id="SSF143026">
    <property type="entry name" value="Kinetochore globular domain"/>
    <property type="match status" value="1"/>
</dbReference>
<keyword evidence="11" id="KW-1185">Reference proteome</keyword>
<evidence type="ECO:0000256" key="2">
    <source>
        <dbReference type="ARBA" id="ARBA00022618"/>
    </source>
</evidence>
<evidence type="ECO:0000256" key="3">
    <source>
        <dbReference type="ARBA" id="ARBA00022776"/>
    </source>
</evidence>
<dbReference type="Pfam" id="PF08286">
    <property type="entry name" value="Spc24"/>
    <property type="match status" value="1"/>
</dbReference>
<keyword evidence="3 9" id="KW-0498">Mitosis</keyword>
<reference evidence="10" key="1">
    <citation type="submission" date="2023-04" db="EMBL/GenBank/DDBJ databases">
        <title>Ambrosiozyma monospora NBRC 1965.</title>
        <authorList>
            <person name="Ichikawa N."/>
            <person name="Sato H."/>
            <person name="Tonouchi N."/>
        </authorList>
    </citation>
    <scope>NUCLEOTIDE SEQUENCE</scope>
    <source>
        <strain evidence="10">NBRC 1965</strain>
    </source>
</reference>
<dbReference type="GO" id="GO:0005634">
    <property type="term" value="C:nucleus"/>
    <property type="evidence" value="ECO:0007669"/>
    <property type="project" value="UniProtKB-SubCell"/>
</dbReference>
<comment type="function">
    <text evidence="9">Acts as a component of the essential kinetochore-associated NDC80 complex, which is required for chromosome segregation and spindle checkpoint activity.</text>
</comment>
<keyword evidence="1 9" id="KW-0158">Chromosome</keyword>
<keyword evidence="4 9" id="KW-0995">Kinetochore</keyword>
<dbReference type="OrthoDB" id="3344830at2759"/>
<keyword evidence="5" id="KW-0175">Coiled coil</keyword>